<proteinExistence type="predicted"/>
<comment type="caution">
    <text evidence="1">The sequence shown here is derived from an EMBL/GenBank/DDBJ whole genome shotgun (WGS) entry which is preliminary data.</text>
</comment>
<dbReference type="Proteomes" id="UP000603453">
    <property type="component" value="Unassembled WGS sequence"/>
</dbReference>
<evidence type="ECO:0000313" key="2">
    <source>
        <dbReference type="Proteomes" id="UP000603453"/>
    </source>
</evidence>
<name>A0A8H7V3V5_9FUNG</name>
<protein>
    <submittedName>
        <fullName evidence="1">Uncharacterized protein</fullName>
    </submittedName>
</protein>
<gene>
    <name evidence="1" type="ORF">INT47_005473</name>
</gene>
<sequence>MGCCFSKKSQEDEESNATTPLLEDHGTTITCPGPLSNNQEYIRWNSIVDRAAKKMINPNPSMNPLHPDEIKDRRKKYTEILNLVQPRPPLSIGRRLLHQQDISAVVGLLTEAKPYSDMGLSSHMLQVDCALKLKLAVHGDILVHMQAVRNRQSRSSSY</sequence>
<accession>A0A8H7V3V5</accession>
<reference evidence="1" key="1">
    <citation type="submission" date="2020-12" db="EMBL/GenBank/DDBJ databases">
        <title>Metabolic potential, ecology and presence of endohyphal bacteria is reflected in genomic diversity of Mucoromycotina.</title>
        <authorList>
            <person name="Muszewska A."/>
            <person name="Okrasinska A."/>
            <person name="Steczkiewicz K."/>
            <person name="Drgas O."/>
            <person name="Orlowska M."/>
            <person name="Perlinska-Lenart U."/>
            <person name="Aleksandrzak-Piekarczyk T."/>
            <person name="Szatraj K."/>
            <person name="Zielenkiewicz U."/>
            <person name="Pilsyk S."/>
            <person name="Malc E."/>
            <person name="Mieczkowski P."/>
            <person name="Kruszewska J.S."/>
            <person name="Biernat P."/>
            <person name="Pawlowska J."/>
        </authorList>
    </citation>
    <scope>NUCLEOTIDE SEQUENCE</scope>
    <source>
        <strain evidence="1">WA0000017839</strain>
    </source>
</reference>
<dbReference type="AlphaFoldDB" id="A0A8H7V3V5"/>
<dbReference type="EMBL" id="JAEPRD010000016">
    <property type="protein sequence ID" value="KAG2209181.1"/>
    <property type="molecule type" value="Genomic_DNA"/>
</dbReference>
<keyword evidence="2" id="KW-1185">Reference proteome</keyword>
<organism evidence="1 2">
    <name type="scientific">Mucor saturninus</name>
    <dbReference type="NCBI Taxonomy" id="64648"/>
    <lineage>
        <taxon>Eukaryota</taxon>
        <taxon>Fungi</taxon>
        <taxon>Fungi incertae sedis</taxon>
        <taxon>Mucoromycota</taxon>
        <taxon>Mucoromycotina</taxon>
        <taxon>Mucoromycetes</taxon>
        <taxon>Mucorales</taxon>
        <taxon>Mucorineae</taxon>
        <taxon>Mucoraceae</taxon>
        <taxon>Mucor</taxon>
    </lineage>
</organism>
<evidence type="ECO:0000313" key="1">
    <source>
        <dbReference type="EMBL" id="KAG2209181.1"/>
    </source>
</evidence>